<dbReference type="InterPro" id="IPR000073">
    <property type="entry name" value="AB_hydrolase_1"/>
</dbReference>
<proteinExistence type="predicted"/>
<sequence>MYITIIILLFLAILAAGITHFGFLQITQMKVKNDLSLFTVLESLGLYSRDRYEALVKKEIILSSVDGLKLSGAAIELYPDSKRWMIIVHGYTGSRAFSTQFIDMFTDEGYNVLLIDQRRHGRSEGRYTTYGFYEKYDVQTWVNWLVEQHGKDTEIGLHGQSLGGGTVLEYLSIAAPQVKLIIADCPYSDLTDLMKHQITKLNKVPAVPFFRWVHNRIRKKAGFSFEQVSPIRSVRESHLPVMFIHGTNDTYVPTHMSQEMYDVKPGPKKLVLIQGAIHANAYHIDPQKYRQEIRFFLHEHMGKPEIKTATEPTRLDFFKDNSLESV</sequence>
<gene>
    <name evidence="2" type="ORF">SAMN05661091_5210</name>
</gene>
<dbReference type="AlphaFoldDB" id="A0A1X7HPQ9"/>
<dbReference type="SUPFAM" id="SSF53474">
    <property type="entry name" value="alpha/beta-Hydrolases"/>
    <property type="match status" value="1"/>
</dbReference>
<accession>A0A1X7HPQ9</accession>
<dbReference type="RefSeq" id="WP_208920747.1">
    <property type="nucleotide sequence ID" value="NZ_LT840184.1"/>
</dbReference>
<dbReference type="Gene3D" id="3.40.50.1820">
    <property type="entry name" value="alpha/beta hydrolase"/>
    <property type="match status" value="1"/>
</dbReference>
<dbReference type="STRING" id="1313296.SAMN05661091_5210"/>
<feature type="domain" description="AB hydrolase-1" evidence="1">
    <location>
        <begin position="84"/>
        <end position="211"/>
    </location>
</feature>
<evidence type="ECO:0000313" key="3">
    <source>
        <dbReference type="Proteomes" id="UP000192940"/>
    </source>
</evidence>
<dbReference type="PANTHER" id="PTHR43358">
    <property type="entry name" value="ALPHA/BETA-HYDROLASE"/>
    <property type="match status" value="1"/>
</dbReference>
<protein>
    <recommendedName>
        <fullName evidence="1">AB hydrolase-1 domain-containing protein</fullName>
    </recommendedName>
</protein>
<reference evidence="2 3" key="1">
    <citation type="submission" date="2017-04" db="EMBL/GenBank/DDBJ databases">
        <authorList>
            <person name="Afonso C.L."/>
            <person name="Miller P.J."/>
            <person name="Scott M.A."/>
            <person name="Spackman E."/>
            <person name="Goraichik I."/>
            <person name="Dimitrov K.M."/>
            <person name="Suarez D.L."/>
            <person name="Swayne D.E."/>
        </authorList>
    </citation>
    <scope>NUCLEOTIDE SEQUENCE [LARGE SCALE GENOMIC DNA]</scope>
    <source>
        <strain evidence="2 3">N3/975</strain>
    </source>
</reference>
<dbReference type="InterPro" id="IPR029058">
    <property type="entry name" value="AB_hydrolase_fold"/>
</dbReference>
<dbReference type="Proteomes" id="UP000192940">
    <property type="component" value="Chromosome I"/>
</dbReference>
<organism evidence="2 3">
    <name type="scientific">Paenibacillus uliginis N3/975</name>
    <dbReference type="NCBI Taxonomy" id="1313296"/>
    <lineage>
        <taxon>Bacteria</taxon>
        <taxon>Bacillati</taxon>
        <taxon>Bacillota</taxon>
        <taxon>Bacilli</taxon>
        <taxon>Bacillales</taxon>
        <taxon>Paenibacillaceae</taxon>
        <taxon>Paenibacillus</taxon>
    </lineage>
</organism>
<dbReference type="InterPro" id="IPR052920">
    <property type="entry name" value="DNA-binding_regulatory"/>
</dbReference>
<dbReference type="Pfam" id="PF00561">
    <property type="entry name" value="Abhydrolase_1"/>
    <property type="match status" value="1"/>
</dbReference>
<dbReference type="EMBL" id="LT840184">
    <property type="protein sequence ID" value="SMF90732.1"/>
    <property type="molecule type" value="Genomic_DNA"/>
</dbReference>
<keyword evidence="3" id="KW-1185">Reference proteome</keyword>
<evidence type="ECO:0000259" key="1">
    <source>
        <dbReference type="Pfam" id="PF00561"/>
    </source>
</evidence>
<evidence type="ECO:0000313" key="2">
    <source>
        <dbReference type="EMBL" id="SMF90732.1"/>
    </source>
</evidence>
<dbReference type="PANTHER" id="PTHR43358:SF4">
    <property type="entry name" value="ALPHA_BETA HYDROLASE FOLD-1 DOMAIN-CONTAINING PROTEIN"/>
    <property type="match status" value="1"/>
</dbReference>
<name>A0A1X7HPQ9_9BACL</name>